<proteinExistence type="predicted"/>
<gene>
    <name evidence="2" type="ORF">O181_016335</name>
</gene>
<feature type="compositionally biased region" description="Polar residues" evidence="1">
    <location>
        <begin position="58"/>
        <end position="70"/>
    </location>
</feature>
<feature type="compositionally biased region" description="Low complexity" evidence="1">
    <location>
        <begin position="46"/>
        <end position="57"/>
    </location>
</feature>
<protein>
    <submittedName>
        <fullName evidence="2">Uncharacterized protein</fullName>
    </submittedName>
</protein>
<feature type="region of interest" description="Disordered" evidence="1">
    <location>
        <begin position="1"/>
        <end position="75"/>
    </location>
</feature>
<evidence type="ECO:0000313" key="2">
    <source>
        <dbReference type="EMBL" id="MBW0476620.1"/>
    </source>
</evidence>
<reference evidence="2" key="1">
    <citation type="submission" date="2021-03" db="EMBL/GenBank/DDBJ databases">
        <title>Draft genome sequence of rust myrtle Austropuccinia psidii MF-1, a brazilian biotype.</title>
        <authorList>
            <person name="Quecine M.C."/>
            <person name="Pachon D.M.R."/>
            <person name="Bonatelli M.L."/>
            <person name="Correr F.H."/>
            <person name="Franceschini L.M."/>
            <person name="Leite T.F."/>
            <person name="Margarido G.R.A."/>
            <person name="Almeida C.A."/>
            <person name="Ferrarezi J.A."/>
            <person name="Labate C.A."/>
        </authorList>
    </citation>
    <scope>NUCLEOTIDE SEQUENCE</scope>
    <source>
        <strain evidence="2">MF-1</strain>
    </source>
</reference>
<evidence type="ECO:0000256" key="1">
    <source>
        <dbReference type="SAM" id="MobiDB-lite"/>
    </source>
</evidence>
<organism evidence="2 3">
    <name type="scientific">Austropuccinia psidii MF-1</name>
    <dbReference type="NCBI Taxonomy" id="1389203"/>
    <lineage>
        <taxon>Eukaryota</taxon>
        <taxon>Fungi</taxon>
        <taxon>Dikarya</taxon>
        <taxon>Basidiomycota</taxon>
        <taxon>Pucciniomycotina</taxon>
        <taxon>Pucciniomycetes</taxon>
        <taxon>Pucciniales</taxon>
        <taxon>Sphaerophragmiaceae</taxon>
        <taxon>Austropuccinia</taxon>
    </lineage>
</organism>
<dbReference type="EMBL" id="AVOT02004529">
    <property type="protein sequence ID" value="MBW0476620.1"/>
    <property type="molecule type" value="Genomic_DNA"/>
</dbReference>
<name>A0A9Q3GRU9_9BASI</name>
<dbReference type="Proteomes" id="UP000765509">
    <property type="component" value="Unassembled WGS sequence"/>
</dbReference>
<comment type="caution">
    <text evidence="2">The sequence shown here is derived from an EMBL/GenBank/DDBJ whole genome shotgun (WGS) entry which is preliminary data.</text>
</comment>
<keyword evidence="3" id="KW-1185">Reference proteome</keyword>
<feature type="compositionally biased region" description="Polar residues" evidence="1">
    <location>
        <begin position="19"/>
        <end position="38"/>
    </location>
</feature>
<dbReference type="AlphaFoldDB" id="A0A9Q3GRU9"/>
<evidence type="ECO:0000313" key="3">
    <source>
        <dbReference type="Proteomes" id="UP000765509"/>
    </source>
</evidence>
<sequence>MASIDGKKHDAFNRRMEGKQTSTTQASAKNSPNSQQQKFQHEKAVTSSQQGQRQGTSNKTIQPGLQNPNDQAGCHGKCVSGGQKYDGVKEKEGSQIKISEIISEILDGIPNFS</sequence>
<feature type="compositionally biased region" description="Basic and acidic residues" evidence="1">
    <location>
        <begin position="1"/>
        <end position="18"/>
    </location>
</feature>
<accession>A0A9Q3GRU9</accession>